<keyword evidence="2" id="KW-1185">Reference proteome</keyword>
<reference evidence="2" key="1">
    <citation type="submission" date="2009-11" db="EMBL/GenBank/DDBJ databases">
        <title>The complete chromosome of Xylanimonas cellulosilytica DSM 15894.</title>
        <authorList>
            <consortium name="US DOE Joint Genome Institute (JGI-PGF)"/>
            <person name="Lucas S."/>
            <person name="Copeland A."/>
            <person name="Lapidus A."/>
            <person name="Glavina del Rio T."/>
            <person name="Dalin E."/>
            <person name="Tice H."/>
            <person name="Bruce D."/>
            <person name="Goodwin L."/>
            <person name="Pitluck S."/>
            <person name="Kyrpides N."/>
            <person name="Mavromatis K."/>
            <person name="Ivanova N."/>
            <person name="Mikhailova N."/>
            <person name="Foster B."/>
            <person name="Clum A."/>
            <person name="Brettin T."/>
            <person name="Detter J.C."/>
            <person name="Han C."/>
            <person name="Larimer F."/>
            <person name="Land M."/>
            <person name="Hauser L."/>
            <person name="Markowitz V."/>
            <person name="Cheng J.F."/>
            <person name="Hugenholtz P."/>
            <person name="Woyke T."/>
            <person name="Wu D."/>
            <person name="Gehrich-Schroeter G."/>
            <person name="Schneider S."/>
            <person name="Pukall S.R."/>
            <person name="Klenk H.P."/>
            <person name="Eisen J.A."/>
        </authorList>
    </citation>
    <scope>NUCLEOTIDE SEQUENCE [LARGE SCALE GENOMIC DNA]</scope>
    <source>
        <strain evidence="2">DSM 15894 / CECT 5975 / LMG 20990 / XIL07</strain>
    </source>
</reference>
<dbReference type="KEGG" id="xce:Xcel_2837"/>
<name>D1BYH9_XYLCX</name>
<dbReference type="EMBL" id="CP001821">
    <property type="protein sequence ID" value="ACZ31851.1"/>
    <property type="molecule type" value="Genomic_DNA"/>
</dbReference>
<gene>
    <name evidence="1" type="ordered locus">Xcel_2837</name>
</gene>
<organism evidence="1 2">
    <name type="scientific">Xylanimonas cellulosilytica (strain DSM 15894 / JCM 12276 / CECT 5975 / KCTC 9989 / LMG 20990 / NBRC 107835 / XIL07)</name>
    <dbReference type="NCBI Taxonomy" id="446471"/>
    <lineage>
        <taxon>Bacteria</taxon>
        <taxon>Bacillati</taxon>
        <taxon>Actinomycetota</taxon>
        <taxon>Actinomycetes</taxon>
        <taxon>Micrococcales</taxon>
        <taxon>Promicromonosporaceae</taxon>
        <taxon>Xylanimonas</taxon>
    </lineage>
</organism>
<dbReference type="HOGENOM" id="CLU_1365787_0_0_11"/>
<dbReference type="Proteomes" id="UP000002255">
    <property type="component" value="Chromosome"/>
</dbReference>
<accession>D1BYH9</accession>
<dbReference type="PROSITE" id="PS51318">
    <property type="entry name" value="TAT"/>
    <property type="match status" value="1"/>
</dbReference>
<evidence type="ECO:0000313" key="1">
    <source>
        <dbReference type="EMBL" id="ACZ31851.1"/>
    </source>
</evidence>
<dbReference type="InterPro" id="IPR006311">
    <property type="entry name" value="TAT_signal"/>
</dbReference>
<evidence type="ECO:0000313" key="2">
    <source>
        <dbReference type="Proteomes" id="UP000002255"/>
    </source>
</evidence>
<proteinExistence type="predicted"/>
<protein>
    <submittedName>
        <fullName evidence="1">Uncharacterized protein</fullName>
    </submittedName>
</protein>
<sequence length="200" mass="21548">MARPLGRRRLAAAAALAVLGLLLAILGQASASHLHVEADGNLVWSRAWPDSPPDPPVAPVPTAEWQPWFAEHEHDCLQHGSSAIGASFPLVEDFETVRNYDVVLVSDSGYAKLPGNVDNRIQNWGIVVAVDVQAGDVKTAFVGVTLDPMVIYEFVLEVRRPDHTVAARSAKFWWGWTGSGAHTSVTKPSAWSPPGCVPKS</sequence>
<dbReference type="AlphaFoldDB" id="D1BYH9"/>
<dbReference type="STRING" id="446471.Xcel_2837"/>
<reference evidence="1 2" key="2">
    <citation type="journal article" date="2010" name="Stand. Genomic Sci.">
        <title>Complete genome sequence of Xylanimonas cellulosilytica type strain (XIL07).</title>
        <authorList>
            <person name="Foster B."/>
            <person name="Pukall R."/>
            <person name="Abt B."/>
            <person name="Nolan M."/>
            <person name="Glavina Del Rio T."/>
            <person name="Chen F."/>
            <person name="Lucas S."/>
            <person name="Tice H."/>
            <person name="Pitluck S."/>
            <person name="Cheng J.-F."/>
            <person name="Chertkov O."/>
            <person name="Brettin T."/>
            <person name="Han C."/>
            <person name="Detter J.C."/>
            <person name="Bruce D."/>
            <person name="Goodwin L."/>
            <person name="Ivanova N."/>
            <person name="Mavromatis K."/>
            <person name="Pati A."/>
            <person name="Mikhailova N."/>
            <person name="Chen A."/>
            <person name="Palaniappan K."/>
            <person name="Land M."/>
            <person name="Hauser L."/>
            <person name="Chang Y.-J."/>
            <person name="Jeffries C.D."/>
            <person name="Chain P."/>
            <person name="Rohde M."/>
            <person name="Goeker M."/>
            <person name="Bristow J."/>
            <person name="Eisen J.A."/>
            <person name="Markowitz V."/>
            <person name="Hugenholtz P."/>
            <person name="Kyrpides N.C."/>
            <person name="Klenk H.-P."/>
            <person name="Lapidus A."/>
        </authorList>
    </citation>
    <scope>NUCLEOTIDE SEQUENCE [LARGE SCALE GENOMIC DNA]</scope>
    <source>
        <strain evidence="2">DSM 15894 / CECT 5975 / LMG 20990 / XIL07</strain>
    </source>
</reference>
<dbReference type="RefSeq" id="WP_012879593.1">
    <property type="nucleotide sequence ID" value="NC_013530.1"/>
</dbReference>